<reference evidence="1 2" key="1">
    <citation type="submission" date="2019-05" db="EMBL/GenBank/DDBJ databases">
        <title>Another draft genome of Portunus trituberculatus and its Hox gene families provides insights of decapod evolution.</title>
        <authorList>
            <person name="Jeong J.-H."/>
            <person name="Song I."/>
            <person name="Kim S."/>
            <person name="Choi T."/>
            <person name="Kim D."/>
            <person name="Ryu S."/>
            <person name="Kim W."/>
        </authorList>
    </citation>
    <scope>NUCLEOTIDE SEQUENCE [LARGE SCALE GENOMIC DNA]</scope>
    <source>
        <tissue evidence="1">Muscle</tissue>
    </source>
</reference>
<dbReference type="EMBL" id="VSRR010011725">
    <property type="protein sequence ID" value="MPC53571.1"/>
    <property type="molecule type" value="Genomic_DNA"/>
</dbReference>
<protein>
    <submittedName>
        <fullName evidence="1">Uncharacterized protein</fullName>
    </submittedName>
</protein>
<organism evidence="1 2">
    <name type="scientific">Portunus trituberculatus</name>
    <name type="common">Swimming crab</name>
    <name type="synonym">Neptunus trituberculatus</name>
    <dbReference type="NCBI Taxonomy" id="210409"/>
    <lineage>
        <taxon>Eukaryota</taxon>
        <taxon>Metazoa</taxon>
        <taxon>Ecdysozoa</taxon>
        <taxon>Arthropoda</taxon>
        <taxon>Crustacea</taxon>
        <taxon>Multicrustacea</taxon>
        <taxon>Malacostraca</taxon>
        <taxon>Eumalacostraca</taxon>
        <taxon>Eucarida</taxon>
        <taxon>Decapoda</taxon>
        <taxon>Pleocyemata</taxon>
        <taxon>Brachyura</taxon>
        <taxon>Eubrachyura</taxon>
        <taxon>Portunoidea</taxon>
        <taxon>Portunidae</taxon>
        <taxon>Portuninae</taxon>
        <taxon>Portunus</taxon>
    </lineage>
</organism>
<accession>A0A5B7G170</accession>
<evidence type="ECO:0000313" key="1">
    <source>
        <dbReference type="EMBL" id="MPC53571.1"/>
    </source>
</evidence>
<keyword evidence="2" id="KW-1185">Reference proteome</keyword>
<proteinExistence type="predicted"/>
<dbReference type="AlphaFoldDB" id="A0A5B7G170"/>
<name>A0A5B7G170_PORTR</name>
<sequence length="60" mass="6316">MAANDATLFKLSLVGDRDDVDAATGFPETRNKLAAHYAMSCRCPRISPEAGLSIGSSCRG</sequence>
<gene>
    <name evidence="1" type="ORF">E2C01_047466</name>
</gene>
<comment type="caution">
    <text evidence="1">The sequence shown here is derived from an EMBL/GenBank/DDBJ whole genome shotgun (WGS) entry which is preliminary data.</text>
</comment>
<evidence type="ECO:0000313" key="2">
    <source>
        <dbReference type="Proteomes" id="UP000324222"/>
    </source>
</evidence>
<dbReference type="Proteomes" id="UP000324222">
    <property type="component" value="Unassembled WGS sequence"/>
</dbReference>